<keyword evidence="6" id="KW-1185">Reference proteome</keyword>
<name>A0AAJ2ZDA1_9ACTN</name>
<reference evidence="4 7" key="2">
    <citation type="submission" date="2020-02" db="EMBL/GenBank/DDBJ databases">
        <title>WGS of Micromonospora spp. isolated from hot spring.</title>
        <authorList>
            <person name="Thawai C."/>
        </authorList>
    </citation>
    <scope>NUCLEOTIDE SEQUENCE [LARGE SCALE GENOMIC DNA]</scope>
    <source>
        <strain evidence="4 7">TMS7</strain>
    </source>
</reference>
<dbReference type="Gene3D" id="1.20.120.1760">
    <property type="match status" value="1"/>
</dbReference>
<reference evidence="5 6" key="1">
    <citation type="submission" date="2019-10" db="EMBL/GenBank/DDBJ databases">
        <title>Genome Sequence of Micromonospora terminaliae DSM 101760.</title>
        <authorList>
            <person name="Guo L."/>
        </authorList>
    </citation>
    <scope>NUCLEOTIDE SEQUENCE [LARGE SCALE GENOMIC DNA]</scope>
    <source>
        <strain evidence="5 6">DSM 101760</strain>
    </source>
</reference>
<accession>A0AAJ2ZDA1</accession>
<dbReference type="Pfam" id="PF01066">
    <property type="entry name" value="CDP-OH_P_transf"/>
    <property type="match status" value="1"/>
</dbReference>
<dbReference type="EMBL" id="JAAHBZ010000002">
    <property type="protein sequence ID" value="NES27204.1"/>
    <property type="molecule type" value="Genomic_DNA"/>
</dbReference>
<dbReference type="InterPro" id="IPR000462">
    <property type="entry name" value="CDP-OH_P_trans"/>
</dbReference>
<dbReference type="EMBL" id="CP045309">
    <property type="protein sequence ID" value="QGL48039.1"/>
    <property type="molecule type" value="Genomic_DNA"/>
</dbReference>
<dbReference type="InterPro" id="IPR043130">
    <property type="entry name" value="CDP-OH_PTrfase_TM_dom"/>
</dbReference>
<keyword evidence="3" id="KW-0472">Membrane</keyword>
<evidence type="ECO:0000313" key="4">
    <source>
        <dbReference type="EMBL" id="NES27204.1"/>
    </source>
</evidence>
<proteinExistence type="inferred from homology"/>
<keyword evidence="1 2" id="KW-0808">Transferase</keyword>
<evidence type="ECO:0000256" key="3">
    <source>
        <dbReference type="SAM" id="Phobius"/>
    </source>
</evidence>
<dbReference type="Proteomes" id="UP000477779">
    <property type="component" value="Unassembled WGS sequence"/>
</dbReference>
<evidence type="ECO:0000256" key="1">
    <source>
        <dbReference type="ARBA" id="ARBA00022679"/>
    </source>
</evidence>
<evidence type="ECO:0000256" key="2">
    <source>
        <dbReference type="RuleBase" id="RU003750"/>
    </source>
</evidence>
<dbReference type="Proteomes" id="UP000402241">
    <property type="component" value="Chromosome"/>
</dbReference>
<dbReference type="GO" id="GO:0016780">
    <property type="term" value="F:phosphotransferase activity, for other substituted phosphate groups"/>
    <property type="evidence" value="ECO:0007669"/>
    <property type="project" value="InterPro"/>
</dbReference>
<keyword evidence="3" id="KW-1133">Transmembrane helix</keyword>
<dbReference type="PROSITE" id="PS00379">
    <property type="entry name" value="CDP_ALCOHOL_P_TRANSF"/>
    <property type="match status" value="1"/>
</dbReference>
<evidence type="ECO:0000313" key="7">
    <source>
        <dbReference type="Proteomes" id="UP000477779"/>
    </source>
</evidence>
<protein>
    <submittedName>
        <fullName evidence="4">CDP-alcohol phosphatidyltransferase family protein</fullName>
    </submittedName>
</protein>
<evidence type="ECO:0000313" key="6">
    <source>
        <dbReference type="Proteomes" id="UP000402241"/>
    </source>
</evidence>
<dbReference type="GO" id="GO:0016020">
    <property type="term" value="C:membrane"/>
    <property type="evidence" value="ECO:0007669"/>
    <property type="project" value="InterPro"/>
</dbReference>
<comment type="similarity">
    <text evidence="2">Belongs to the CDP-alcohol phosphatidyltransferase class-I family.</text>
</comment>
<feature type="transmembrane region" description="Helical" evidence="3">
    <location>
        <begin position="20"/>
        <end position="37"/>
    </location>
</feature>
<organism evidence="4 7">
    <name type="scientific">Micromonospora terminaliae</name>
    <dbReference type="NCBI Taxonomy" id="1914461"/>
    <lineage>
        <taxon>Bacteria</taxon>
        <taxon>Bacillati</taxon>
        <taxon>Actinomycetota</taxon>
        <taxon>Actinomycetes</taxon>
        <taxon>Micromonosporales</taxon>
        <taxon>Micromonosporaceae</taxon>
        <taxon>Micromonospora</taxon>
    </lineage>
</organism>
<dbReference type="AlphaFoldDB" id="A0AAJ2ZDA1"/>
<evidence type="ECO:0000313" key="5">
    <source>
        <dbReference type="EMBL" id="QGL48039.1"/>
    </source>
</evidence>
<sequence length="295" mass="29835">MTDRVVDHKHGGRVSTVRNGPLVGLIVQFVLLAGLAGTVGLGVVGWLAGLAYAGVLCGLLRRGLRAAGADRLGPADRVTLARALLVGGVLALVVDGGPAPVAVLVPLTAVALALDAVDGQVARRTGTVSALGARFDMEVDSFLLLVLSVHLAPSIGVWVLVIGGMRYAFVAASWPLPWMGGTLPPRFWRKVVAAAQGVVLAVAASGLLPPAATAALVAGALALLVESFGRDVTWLWRHRPAAPAVRPVPAVELVPAAAAPPTATALPALSGRPAATAPPAPPVPPAVRIVAHQPA</sequence>
<keyword evidence="3" id="KW-0812">Transmembrane</keyword>
<feature type="transmembrane region" description="Helical" evidence="3">
    <location>
        <begin position="80"/>
        <end position="105"/>
    </location>
</feature>
<dbReference type="InterPro" id="IPR048254">
    <property type="entry name" value="CDP_ALCOHOL_P_TRANSF_CS"/>
</dbReference>
<dbReference type="GO" id="GO:0008654">
    <property type="term" value="P:phospholipid biosynthetic process"/>
    <property type="evidence" value="ECO:0007669"/>
    <property type="project" value="InterPro"/>
</dbReference>
<feature type="transmembrane region" description="Helical" evidence="3">
    <location>
        <begin position="43"/>
        <end position="60"/>
    </location>
</feature>
<feature type="transmembrane region" description="Helical" evidence="3">
    <location>
        <begin position="142"/>
        <end position="167"/>
    </location>
</feature>
<gene>
    <name evidence="4" type="ORF">G3561_06480</name>
    <name evidence="5" type="ORF">GCE86_14000</name>
</gene>